<organism evidence="2 3">
    <name type="scientific">Trebonia kvetii</name>
    <dbReference type="NCBI Taxonomy" id="2480626"/>
    <lineage>
        <taxon>Bacteria</taxon>
        <taxon>Bacillati</taxon>
        <taxon>Actinomycetota</taxon>
        <taxon>Actinomycetes</taxon>
        <taxon>Streptosporangiales</taxon>
        <taxon>Treboniaceae</taxon>
        <taxon>Trebonia</taxon>
    </lineage>
</organism>
<accession>A0A6P2C6N3</accession>
<dbReference type="CDD" id="cd07043">
    <property type="entry name" value="STAS_anti-anti-sigma_factors"/>
    <property type="match status" value="1"/>
</dbReference>
<dbReference type="Pfam" id="PF01740">
    <property type="entry name" value="STAS"/>
    <property type="match status" value="1"/>
</dbReference>
<evidence type="ECO:0000313" key="2">
    <source>
        <dbReference type="EMBL" id="TVZ06948.1"/>
    </source>
</evidence>
<name>A0A6P2C6N3_9ACTN</name>
<dbReference type="OrthoDB" id="4628340at2"/>
<dbReference type="InterPro" id="IPR036513">
    <property type="entry name" value="STAS_dom_sf"/>
</dbReference>
<evidence type="ECO:0000259" key="1">
    <source>
        <dbReference type="PROSITE" id="PS50801"/>
    </source>
</evidence>
<comment type="caution">
    <text evidence="2">The sequence shown here is derived from an EMBL/GenBank/DDBJ whole genome shotgun (WGS) entry which is preliminary data.</text>
</comment>
<dbReference type="Proteomes" id="UP000460272">
    <property type="component" value="Unassembled WGS sequence"/>
</dbReference>
<keyword evidence="3" id="KW-1185">Reference proteome</keyword>
<dbReference type="PROSITE" id="PS50801">
    <property type="entry name" value="STAS"/>
    <property type="match status" value="1"/>
</dbReference>
<protein>
    <submittedName>
        <fullName evidence="2">Anti-sigma factor antagonist</fullName>
    </submittedName>
</protein>
<dbReference type="AlphaFoldDB" id="A0A6P2C6N3"/>
<sequence length="102" mass="10148">MTAPLELSTRRDDAGATVLAAAGEIDMSNAASFGAALDEAAAAVPPIARVIVDLTAVSYLDSAGLTALLPHASRIKIIATGILAPVLAITGLETVTTVVPAP</sequence>
<dbReference type="SUPFAM" id="SSF52091">
    <property type="entry name" value="SpoIIaa-like"/>
    <property type="match status" value="1"/>
</dbReference>
<reference evidence="2 3" key="1">
    <citation type="submission" date="2018-11" db="EMBL/GenBank/DDBJ databases">
        <title>Trebonia kvetii gen.nov., sp.nov., a novel acidophilic actinobacterium, and proposal of the new actinobacterial family Treboniaceae fam. nov.</title>
        <authorList>
            <person name="Rapoport D."/>
            <person name="Sagova-Mareckova M."/>
            <person name="Sedlacek I."/>
            <person name="Provaznik J."/>
            <person name="Kralova S."/>
            <person name="Pavlinic D."/>
            <person name="Benes V."/>
            <person name="Kopecky J."/>
        </authorList>
    </citation>
    <scope>NUCLEOTIDE SEQUENCE [LARGE SCALE GENOMIC DNA]</scope>
    <source>
        <strain evidence="2 3">15Tr583</strain>
    </source>
</reference>
<dbReference type="RefSeq" id="WP_145851704.1">
    <property type="nucleotide sequence ID" value="NZ_RPFW01000001.1"/>
</dbReference>
<proteinExistence type="predicted"/>
<evidence type="ECO:0000313" key="3">
    <source>
        <dbReference type="Proteomes" id="UP000460272"/>
    </source>
</evidence>
<dbReference type="InterPro" id="IPR002645">
    <property type="entry name" value="STAS_dom"/>
</dbReference>
<dbReference type="Gene3D" id="3.30.750.24">
    <property type="entry name" value="STAS domain"/>
    <property type="match status" value="1"/>
</dbReference>
<gene>
    <name evidence="2" type="ORF">EAS64_06345</name>
</gene>
<dbReference type="EMBL" id="RPFW01000001">
    <property type="protein sequence ID" value="TVZ06948.1"/>
    <property type="molecule type" value="Genomic_DNA"/>
</dbReference>
<feature type="domain" description="STAS" evidence="1">
    <location>
        <begin position="15"/>
        <end position="69"/>
    </location>
</feature>